<dbReference type="GO" id="GO:0004222">
    <property type="term" value="F:metalloendopeptidase activity"/>
    <property type="evidence" value="ECO:0007669"/>
    <property type="project" value="TreeGrafter"/>
</dbReference>
<evidence type="ECO:0000313" key="2">
    <source>
        <dbReference type="EMBL" id="MBB5513497.1"/>
    </source>
</evidence>
<dbReference type="PANTHER" id="PTHR21666">
    <property type="entry name" value="PEPTIDASE-RELATED"/>
    <property type="match status" value="1"/>
</dbReference>
<name>A0A7W8TV56_9MICC</name>
<reference evidence="2 3" key="1">
    <citation type="submission" date="2020-08" db="EMBL/GenBank/DDBJ databases">
        <title>Sequencing the genomes of 1000 actinobacteria strains.</title>
        <authorList>
            <person name="Klenk H.-P."/>
        </authorList>
    </citation>
    <scope>NUCLEOTIDE SEQUENCE [LARGE SCALE GENOMIC DNA]</scope>
    <source>
        <strain evidence="2 3">DSM 105783</strain>
    </source>
</reference>
<dbReference type="Gene3D" id="2.70.70.10">
    <property type="entry name" value="Glucose Permease (Domain IIA)"/>
    <property type="match status" value="1"/>
</dbReference>
<dbReference type="SUPFAM" id="SSF51261">
    <property type="entry name" value="Duplicated hybrid motif"/>
    <property type="match status" value="1"/>
</dbReference>
<dbReference type="EMBL" id="JACHDR010000001">
    <property type="protein sequence ID" value="MBB5513497.1"/>
    <property type="molecule type" value="Genomic_DNA"/>
</dbReference>
<feature type="domain" description="M23ase beta-sheet core" evidence="1">
    <location>
        <begin position="30"/>
        <end position="140"/>
    </location>
</feature>
<dbReference type="CDD" id="cd12797">
    <property type="entry name" value="M23_peptidase"/>
    <property type="match status" value="1"/>
</dbReference>
<dbReference type="Proteomes" id="UP000580797">
    <property type="component" value="Unassembled WGS sequence"/>
</dbReference>
<gene>
    <name evidence="2" type="ORF">HD598_002184</name>
</gene>
<comment type="caution">
    <text evidence="2">The sequence shown here is derived from an EMBL/GenBank/DDBJ whole genome shotgun (WGS) entry which is preliminary data.</text>
</comment>
<dbReference type="RefSeq" id="WP_183665833.1">
    <property type="nucleotide sequence ID" value="NZ_BAAARH010000008.1"/>
</dbReference>
<dbReference type="InterPro" id="IPR016047">
    <property type="entry name" value="M23ase_b-sheet_dom"/>
</dbReference>
<dbReference type="PANTHER" id="PTHR21666:SF270">
    <property type="entry name" value="MUREIN HYDROLASE ACTIVATOR ENVC"/>
    <property type="match status" value="1"/>
</dbReference>
<dbReference type="InterPro" id="IPR011055">
    <property type="entry name" value="Dup_hybrid_motif"/>
</dbReference>
<evidence type="ECO:0000259" key="1">
    <source>
        <dbReference type="Pfam" id="PF01551"/>
    </source>
</evidence>
<dbReference type="Pfam" id="PF01551">
    <property type="entry name" value="Peptidase_M23"/>
    <property type="match status" value="1"/>
</dbReference>
<evidence type="ECO:0000313" key="3">
    <source>
        <dbReference type="Proteomes" id="UP000580797"/>
    </source>
</evidence>
<accession>A0A7W8TV56</accession>
<dbReference type="InterPro" id="IPR050570">
    <property type="entry name" value="Cell_wall_metabolism_enzyme"/>
</dbReference>
<protein>
    <recommendedName>
        <fullName evidence="1">M23ase beta-sheet core domain-containing protein</fullName>
    </recommendedName>
</protein>
<dbReference type="AlphaFoldDB" id="A0A7W8TV56"/>
<organism evidence="2 3">
    <name type="scientific">Neomicrococcus aestuarii</name>
    <dbReference type="NCBI Taxonomy" id="556325"/>
    <lineage>
        <taxon>Bacteria</taxon>
        <taxon>Bacillati</taxon>
        <taxon>Actinomycetota</taxon>
        <taxon>Actinomycetes</taxon>
        <taxon>Micrococcales</taxon>
        <taxon>Micrococcaceae</taxon>
        <taxon>Neomicrococcus</taxon>
    </lineage>
</organism>
<proteinExistence type="predicted"/>
<sequence>MQYSPPVPSNCRHISGSEFAKISAIRGGIPHAGIDFQPPTAGQLGVPVYAVVAGVVEALFTEIKPGDLSNPLYPRHTGNVVAIRDDLGRVWTYQHGRNFQVKYGQRVESGQHLCDMWKSGNVSGVHLHMGLRVNGEWQDPTPVLKANGVWPIGYKPTVTPTSTTAKDEIDMASLADLRIIVTKAIDTAVSKLATANQVNSVYIRQREYQASTDEQIRQLAEATKTTIDYGKVKEAAKAGASAAIAEGVTIEGTATVELKAAE</sequence>